<dbReference type="EMBL" id="LR862143">
    <property type="protein sequence ID" value="CAD1823384.1"/>
    <property type="molecule type" value="Genomic_DNA"/>
</dbReference>
<reference evidence="1" key="1">
    <citation type="submission" date="2020-07" db="EMBL/GenBank/DDBJ databases">
        <authorList>
            <person name="Lin J."/>
        </authorList>
    </citation>
    <scope>NUCLEOTIDE SEQUENCE</scope>
</reference>
<proteinExistence type="predicted"/>
<gene>
    <name evidence="1" type="ORF">CB5_LOCUS6595</name>
</gene>
<accession>A0A6V7NYG5</accession>
<evidence type="ECO:0000313" key="1">
    <source>
        <dbReference type="EMBL" id="CAD1823384.1"/>
    </source>
</evidence>
<protein>
    <submittedName>
        <fullName evidence="1">Uncharacterized protein</fullName>
    </submittedName>
</protein>
<organism evidence="1">
    <name type="scientific">Ananas comosus var. bracteatus</name>
    <name type="common">red pineapple</name>
    <dbReference type="NCBI Taxonomy" id="296719"/>
    <lineage>
        <taxon>Eukaryota</taxon>
        <taxon>Viridiplantae</taxon>
        <taxon>Streptophyta</taxon>
        <taxon>Embryophyta</taxon>
        <taxon>Tracheophyta</taxon>
        <taxon>Spermatophyta</taxon>
        <taxon>Magnoliopsida</taxon>
        <taxon>Liliopsida</taxon>
        <taxon>Poales</taxon>
        <taxon>Bromeliaceae</taxon>
        <taxon>Bromelioideae</taxon>
        <taxon>Ananas</taxon>
    </lineage>
</organism>
<dbReference type="AlphaFoldDB" id="A0A6V7NYG5"/>
<sequence>MLKVPKSLNWNFKISPSIDSPTQIPTIGEILATTDGAVLWGDTRYDPVMTTPELIARGGTTALKPRLIGEYDPILNFKDVKFNPILIYKLREDLSFEEHPVKNLASKVKKLQNHEIPYVKVLWSNHEDHEAT</sequence>
<name>A0A6V7NYG5_ANACO</name>